<evidence type="ECO:0000256" key="2">
    <source>
        <dbReference type="ARBA" id="ARBA00017947"/>
    </source>
</evidence>
<dbReference type="Gene3D" id="1.10.150.780">
    <property type="entry name" value="Vps16, C-terminal region"/>
    <property type="match status" value="1"/>
</dbReference>
<dbReference type="GO" id="GO:0003779">
    <property type="term" value="F:actin binding"/>
    <property type="evidence" value="ECO:0007669"/>
    <property type="project" value="TreeGrafter"/>
</dbReference>
<dbReference type="AlphaFoldDB" id="A0A183INM0"/>
<dbReference type="InterPro" id="IPR038132">
    <property type="entry name" value="Vps16_C_sf"/>
</dbReference>
<evidence type="ECO:0000313" key="5">
    <source>
        <dbReference type="EMBL" id="VDP06613.1"/>
    </source>
</evidence>
<gene>
    <name evidence="5" type="ORF">SBAD_LOCUS5216</name>
</gene>
<sequence length="628" mass="73152">MKVAACRTFPAYNFSSTSLVVMCNSSRFFVVNNVSHPKFWQSSIINVFLSLNYDCNVMLVQEMDGIRIYTPKIQEFLCEVEDWTFRVFGIGSLDYGSILLEAFLHFQNKSFKSFEYMHLIENHMNEAIQTCVQAALHSFQRQQQKNLMQAAAYGKLFVPESDSTFFSSACRTLRILNSLRDSHFAMPMTYTEFNALTVPRLIDRLINRSEYPLAIACSNYLRLDPKIGTERILMQWARKLFQDKSRSETDIVSKLENRLSRMPGLYYSSIAEMAMQLGFKELAAKLYDRKCSSLLLSRTMQLYNKLQLVIFSIIAMILDYEADTEKQVFLLLRLGKTEKALANASESQNPELIYSVLLYMQNTVERKTDFSLILREFPVCFKYYKTYLKEENEDMAHCVAEETDDFFNQALFNLKEASDATIFEVNEKLGLLTKTEECFRNAKDEFFQSQAADNVKLLKTQVHLEERFSVPFVECSLRDTVRWLLTNGEQKEAEKLRKEFKISDQQYITVSFCQYWWWTIQAYGDAGYWKELEDFAKTKKSPIGYLPFVEIFCKYDQTALAESLMPKLSQTEKLTALIAMRCYSEAARLAFDQRDVFAMNRIVSLIGSLDRDEFEKVISLRDQLLEKL</sequence>
<evidence type="ECO:0000259" key="3">
    <source>
        <dbReference type="Pfam" id="PF04840"/>
    </source>
</evidence>
<dbReference type="InterPro" id="IPR016534">
    <property type="entry name" value="VPS16"/>
</dbReference>
<proteinExistence type="inferred from homology"/>
<feature type="domain" description="Vps16 C-terminal" evidence="3">
    <location>
        <begin position="317"/>
        <end position="614"/>
    </location>
</feature>
<dbReference type="GO" id="GO:0016197">
    <property type="term" value="P:endosomal transport"/>
    <property type="evidence" value="ECO:0007669"/>
    <property type="project" value="TreeGrafter"/>
</dbReference>
<evidence type="ECO:0000256" key="1">
    <source>
        <dbReference type="ARBA" id="ARBA00009250"/>
    </source>
</evidence>
<dbReference type="PANTHER" id="PTHR12811:SF0">
    <property type="entry name" value="VACUOLAR PROTEIN SORTING-ASSOCIATED PROTEIN 16 HOMOLOG"/>
    <property type="match status" value="1"/>
</dbReference>
<feature type="domain" description="Vps16 N-terminal" evidence="4">
    <location>
        <begin position="52"/>
        <end position="158"/>
    </location>
</feature>
<dbReference type="GO" id="GO:0005768">
    <property type="term" value="C:endosome"/>
    <property type="evidence" value="ECO:0007669"/>
    <property type="project" value="TreeGrafter"/>
</dbReference>
<dbReference type="InterPro" id="IPR006925">
    <property type="entry name" value="Vps16_C"/>
</dbReference>
<evidence type="ECO:0000313" key="7">
    <source>
        <dbReference type="WBParaSite" id="SBAD_0000542801-mRNA-1"/>
    </source>
</evidence>
<dbReference type="GO" id="GO:0006886">
    <property type="term" value="P:intracellular protein transport"/>
    <property type="evidence" value="ECO:0007669"/>
    <property type="project" value="InterPro"/>
</dbReference>
<dbReference type="PIRSF" id="PIRSF007949">
    <property type="entry name" value="VPS16"/>
    <property type="match status" value="1"/>
</dbReference>
<dbReference type="EMBL" id="UZAM01008834">
    <property type="protein sequence ID" value="VDP06613.1"/>
    <property type="molecule type" value="Genomic_DNA"/>
</dbReference>
<organism evidence="7">
    <name type="scientific">Soboliphyme baturini</name>
    <dbReference type="NCBI Taxonomy" id="241478"/>
    <lineage>
        <taxon>Eukaryota</taxon>
        <taxon>Metazoa</taxon>
        <taxon>Ecdysozoa</taxon>
        <taxon>Nematoda</taxon>
        <taxon>Enoplea</taxon>
        <taxon>Dorylaimia</taxon>
        <taxon>Dioctophymatida</taxon>
        <taxon>Dioctophymatoidea</taxon>
        <taxon>Soboliphymatidae</taxon>
        <taxon>Soboliphyme</taxon>
    </lineage>
</organism>
<dbReference type="InterPro" id="IPR006926">
    <property type="entry name" value="Vps16_N"/>
</dbReference>
<dbReference type="Pfam" id="PF04840">
    <property type="entry name" value="Vps16_C"/>
    <property type="match status" value="1"/>
</dbReference>
<dbReference type="Pfam" id="PF04841">
    <property type="entry name" value="Vps16_N"/>
    <property type="match status" value="1"/>
</dbReference>
<dbReference type="PANTHER" id="PTHR12811">
    <property type="entry name" value="VACUOLAR PROTEIN SORTING VPS16"/>
    <property type="match status" value="1"/>
</dbReference>
<comment type="similarity">
    <text evidence="1">Belongs to the VPS16 family.</text>
</comment>
<evidence type="ECO:0000313" key="6">
    <source>
        <dbReference type="Proteomes" id="UP000270296"/>
    </source>
</evidence>
<evidence type="ECO:0000259" key="4">
    <source>
        <dbReference type="Pfam" id="PF04841"/>
    </source>
</evidence>
<name>A0A183INM0_9BILA</name>
<reference evidence="5 6" key="2">
    <citation type="submission" date="2018-11" db="EMBL/GenBank/DDBJ databases">
        <authorList>
            <consortium name="Pathogen Informatics"/>
        </authorList>
    </citation>
    <scope>NUCLEOTIDE SEQUENCE [LARGE SCALE GENOMIC DNA]</scope>
</reference>
<keyword evidence="6" id="KW-1185">Reference proteome</keyword>
<reference evidence="7" key="1">
    <citation type="submission" date="2016-06" db="UniProtKB">
        <authorList>
            <consortium name="WormBaseParasite"/>
        </authorList>
    </citation>
    <scope>IDENTIFICATION</scope>
</reference>
<protein>
    <recommendedName>
        <fullName evidence="2">Vacuolar protein sorting-associated protein 16 homolog</fullName>
    </recommendedName>
</protein>
<dbReference type="GO" id="GO:0042144">
    <property type="term" value="P:vacuole fusion, non-autophagic"/>
    <property type="evidence" value="ECO:0007669"/>
    <property type="project" value="TreeGrafter"/>
</dbReference>
<dbReference type="WBParaSite" id="SBAD_0000542801-mRNA-1">
    <property type="protein sequence ID" value="SBAD_0000542801-mRNA-1"/>
    <property type="gene ID" value="SBAD_0000542801"/>
</dbReference>
<dbReference type="GO" id="GO:0030897">
    <property type="term" value="C:HOPS complex"/>
    <property type="evidence" value="ECO:0007669"/>
    <property type="project" value="TreeGrafter"/>
</dbReference>
<dbReference type="OrthoDB" id="1792at2759"/>
<accession>A0A183INM0</accession>
<dbReference type="Proteomes" id="UP000270296">
    <property type="component" value="Unassembled WGS sequence"/>
</dbReference>
<dbReference type="GO" id="GO:0005765">
    <property type="term" value="C:lysosomal membrane"/>
    <property type="evidence" value="ECO:0007669"/>
    <property type="project" value="TreeGrafter"/>
</dbReference>